<evidence type="ECO:0000313" key="18">
    <source>
        <dbReference type="Proteomes" id="UP001296943"/>
    </source>
</evidence>
<comment type="cofactor">
    <cofactor evidence="16">
        <name>NH4(+)</name>
        <dbReference type="ChEBI" id="CHEBI:28938"/>
    </cofactor>
    <cofactor evidence="16">
        <name>K(+)</name>
        <dbReference type="ChEBI" id="CHEBI:29103"/>
    </cofactor>
    <text evidence="16">A monovalent cation. Ammonium or potassium.</text>
</comment>
<keyword evidence="16" id="KW-0479">Metal-binding</keyword>
<keyword evidence="8 16" id="KW-0808">Transferase</keyword>
<feature type="binding site" evidence="16">
    <location>
        <begin position="18"/>
        <end position="25"/>
    </location>
    <ligand>
        <name>ATP</name>
        <dbReference type="ChEBI" id="CHEBI:30616"/>
    </ligand>
</feature>
<comment type="catalytic activity">
    <reaction evidence="1 16">
        <text>(R)-pantothenate + ATP = (R)-4'-phosphopantothenate + ADP + H(+)</text>
        <dbReference type="Rhea" id="RHEA:16373"/>
        <dbReference type="ChEBI" id="CHEBI:10986"/>
        <dbReference type="ChEBI" id="CHEBI:15378"/>
        <dbReference type="ChEBI" id="CHEBI:29032"/>
        <dbReference type="ChEBI" id="CHEBI:30616"/>
        <dbReference type="ChEBI" id="CHEBI:456216"/>
        <dbReference type="EC" id="2.7.1.33"/>
    </reaction>
</comment>
<evidence type="ECO:0000256" key="12">
    <source>
        <dbReference type="ARBA" id="ARBA00022958"/>
    </source>
</evidence>
<evidence type="ECO:0000256" key="11">
    <source>
        <dbReference type="ARBA" id="ARBA00022840"/>
    </source>
</evidence>
<dbReference type="NCBIfam" id="NF009848">
    <property type="entry name" value="PRK13318.1-6"/>
    <property type="match status" value="1"/>
</dbReference>
<evidence type="ECO:0000256" key="1">
    <source>
        <dbReference type="ARBA" id="ARBA00001206"/>
    </source>
</evidence>
<protein>
    <recommendedName>
        <fullName evidence="15 16">Type III pantothenate kinase</fullName>
        <ecNumber evidence="6 16">2.7.1.33</ecNumber>
    </recommendedName>
    <alternativeName>
        <fullName evidence="16">PanK-III</fullName>
    </alternativeName>
    <alternativeName>
        <fullName evidence="16">Pantothenic acid kinase</fullName>
    </alternativeName>
</protein>
<keyword evidence="13 16" id="KW-0173">Coenzyme A biosynthesis</keyword>
<keyword evidence="18" id="KW-1185">Reference proteome</keyword>
<dbReference type="Gene3D" id="3.30.420.40">
    <property type="match status" value="2"/>
</dbReference>
<evidence type="ECO:0000256" key="15">
    <source>
        <dbReference type="ARBA" id="ARBA00040883"/>
    </source>
</evidence>
<evidence type="ECO:0000256" key="6">
    <source>
        <dbReference type="ARBA" id="ARBA00012102"/>
    </source>
</evidence>
<feature type="binding site" evidence="16">
    <location>
        <begin position="120"/>
        <end position="123"/>
    </location>
    <ligand>
        <name>substrate</name>
    </ligand>
</feature>
<gene>
    <name evidence="16" type="primary">coaX</name>
    <name evidence="17" type="ORF">JOC48_003722</name>
</gene>
<comment type="caution">
    <text evidence="17">The sequence shown here is derived from an EMBL/GenBank/DDBJ whole genome shotgun (WGS) entry which is preliminary data.</text>
</comment>
<evidence type="ECO:0000256" key="10">
    <source>
        <dbReference type="ARBA" id="ARBA00022777"/>
    </source>
</evidence>
<evidence type="ECO:0000256" key="4">
    <source>
        <dbReference type="ARBA" id="ARBA00005225"/>
    </source>
</evidence>
<comment type="subcellular location">
    <subcellularLocation>
        <location evidence="3 16">Cytoplasm</location>
    </subcellularLocation>
</comment>
<evidence type="ECO:0000256" key="5">
    <source>
        <dbReference type="ARBA" id="ARBA00011738"/>
    </source>
</evidence>
<dbReference type="Pfam" id="PF03309">
    <property type="entry name" value="Pan_kinase"/>
    <property type="match status" value="1"/>
</dbReference>
<name>A0ABS2N545_9BACI</name>
<dbReference type="InterPro" id="IPR043129">
    <property type="entry name" value="ATPase_NBD"/>
</dbReference>
<keyword evidence="11 16" id="KW-0067">ATP-binding</keyword>
<dbReference type="Proteomes" id="UP001296943">
    <property type="component" value="Unassembled WGS sequence"/>
</dbReference>
<dbReference type="CDD" id="cd24015">
    <property type="entry name" value="ASKHA_NBD_PanK-III"/>
    <property type="match status" value="1"/>
</dbReference>
<dbReference type="InterPro" id="IPR004619">
    <property type="entry name" value="Type_III_PanK"/>
</dbReference>
<proteinExistence type="inferred from homology"/>
<feature type="binding site" evidence="16">
    <location>
        <position position="113"/>
    </location>
    <ligand>
        <name>substrate</name>
    </ligand>
</feature>
<comment type="pathway">
    <text evidence="4 16">Cofactor biosynthesis; coenzyme A biosynthesis; CoA from (R)-pantothenate: step 1/5.</text>
</comment>
<keyword evidence="12 16" id="KW-0630">Potassium</keyword>
<evidence type="ECO:0000256" key="7">
    <source>
        <dbReference type="ARBA" id="ARBA00022490"/>
    </source>
</evidence>
<organism evidence="17 18">
    <name type="scientific">Aquibacillus albus</name>
    <dbReference type="NCBI Taxonomy" id="1168171"/>
    <lineage>
        <taxon>Bacteria</taxon>
        <taxon>Bacillati</taxon>
        <taxon>Bacillota</taxon>
        <taxon>Bacilli</taxon>
        <taxon>Bacillales</taxon>
        <taxon>Bacillaceae</taxon>
        <taxon>Aquibacillus</taxon>
    </lineage>
</organism>
<dbReference type="EC" id="2.7.1.33" evidence="6 16"/>
<dbReference type="NCBIfam" id="NF009855">
    <property type="entry name" value="PRK13321.1"/>
    <property type="match status" value="1"/>
</dbReference>
<reference evidence="17 18" key="1">
    <citation type="submission" date="2021-01" db="EMBL/GenBank/DDBJ databases">
        <title>Genomic Encyclopedia of Type Strains, Phase IV (KMG-IV): sequencing the most valuable type-strain genomes for metagenomic binning, comparative biology and taxonomic classification.</title>
        <authorList>
            <person name="Goeker M."/>
        </authorList>
    </citation>
    <scope>NUCLEOTIDE SEQUENCE [LARGE SCALE GENOMIC DNA]</scope>
    <source>
        <strain evidence="17 18">DSM 23711</strain>
    </source>
</reference>
<evidence type="ECO:0000256" key="9">
    <source>
        <dbReference type="ARBA" id="ARBA00022741"/>
    </source>
</evidence>
<dbReference type="PANTHER" id="PTHR34265:SF1">
    <property type="entry name" value="TYPE III PANTOTHENATE KINASE"/>
    <property type="match status" value="1"/>
</dbReference>
<evidence type="ECO:0000313" key="17">
    <source>
        <dbReference type="EMBL" id="MBM7573173.1"/>
    </source>
</evidence>
<evidence type="ECO:0000256" key="3">
    <source>
        <dbReference type="ARBA" id="ARBA00004496"/>
    </source>
</evidence>
<feature type="binding site" evidence="16">
    <location>
        <position position="142"/>
    </location>
    <ligand>
        <name>K(+)</name>
        <dbReference type="ChEBI" id="CHEBI:29103"/>
    </ligand>
</feature>
<keyword evidence="10 16" id="KW-0418">Kinase</keyword>
<comment type="cofactor">
    <cofactor evidence="2">
        <name>K(+)</name>
        <dbReference type="ChEBI" id="CHEBI:29103"/>
    </cofactor>
</comment>
<comment type="function">
    <text evidence="16">Catalyzes the phosphorylation of pantothenate (Pan), the first step in CoA biosynthesis.</text>
</comment>
<keyword evidence="9 16" id="KW-0547">Nucleotide-binding</keyword>
<evidence type="ECO:0000256" key="13">
    <source>
        <dbReference type="ARBA" id="ARBA00022993"/>
    </source>
</evidence>
<evidence type="ECO:0000256" key="8">
    <source>
        <dbReference type="ARBA" id="ARBA00022679"/>
    </source>
</evidence>
<dbReference type="EMBL" id="JAFBDR010000027">
    <property type="protein sequence ID" value="MBM7573173.1"/>
    <property type="molecule type" value="Genomic_DNA"/>
</dbReference>
<feature type="binding site" evidence="16">
    <location>
        <position position="145"/>
    </location>
    <ligand>
        <name>ATP</name>
        <dbReference type="ChEBI" id="CHEBI:30616"/>
    </ligand>
</feature>
<dbReference type="NCBIfam" id="TIGR00671">
    <property type="entry name" value="baf"/>
    <property type="match status" value="1"/>
</dbReference>
<dbReference type="HAMAP" id="MF_01274">
    <property type="entry name" value="Pantothen_kinase_3"/>
    <property type="match status" value="1"/>
</dbReference>
<dbReference type="PANTHER" id="PTHR34265">
    <property type="entry name" value="TYPE III PANTOTHENATE KINASE"/>
    <property type="match status" value="1"/>
</dbReference>
<feature type="active site" description="Proton acceptor" evidence="16">
    <location>
        <position position="122"/>
    </location>
</feature>
<dbReference type="GO" id="GO:0004594">
    <property type="term" value="F:pantothenate kinase activity"/>
    <property type="evidence" value="ECO:0007669"/>
    <property type="project" value="UniProtKB-EC"/>
</dbReference>
<feature type="binding site" evidence="16">
    <location>
        <position position="197"/>
    </location>
    <ligand>
        <name>substrate</name>
    </ligand>
</feature>
<evidence type="ECO:0000256" key="2">
    <source>
        <dbReference type="ARBA" id="ARBA00001958"/>
    </source>
</evidence>
<comment type="subunit">
    <text evidence="5 16">Homodimer.</text>
</comment>
<evidence type="ECO:0000256" key="14">
    <source>
        <dbReference type="ARBA" id="ARBA00038036"/>
    </source>
</evidence>
<comment type="similarity">
    <text evidence="14 16">Belongs to the type III pantothenate kinase family.</text>
</comment>
<sequence>MYEKIKRNGGKDMIFVLDVGNTNTVLGVFNQEELKYQWRINTDRHKTEDEYAMLIKSLLENDGLSFNDIEGIIISSVVPPIMFALERMSQKYFHLDPLIIGGKMVDHSLKMVYPNPSELGADRIVNAVGAIEEYGVPLVIIDFGTATTYCYINEHEEYVGGVIAPGINISLEALYSKAAKLPKIEIKNPGNILGETTVEAMQAGVYFGYVGQVDEIVRRLQVDAVQTPKVIATGGLATLISSDSKTIDIVDPSLTLKGLYKIYKKNKK</sequence>
<keyword evidence="7 16" id="KW-0963">Cytoplasm</keyword>
<dbReference type="SUPFAM" id="SSF53067">
    <property type="entry name" value="Actin-like ATPase domain"/>
    <property type="match status" value="2"/>
</dbReference>
<accession>A0ABS2N545</accession>
<evidence type="ECO:0000256" key="16">
    <source>
        <dbReference type="HAMAP-Rule" id="MF_01274"/>
    </source>
</evidence>